<dbReference type="Gene3D" id="2.60.40.1180">
    <property type="entry name" value="Golgi alpha-mannosidase II"/>
    <property type="match status" value="1"/>
</dbReference>
<dbReference type="InterPro" id="IPR013785">
    <property type="entry name" value="Aldolase_TIM"/>
</dbReference>
<dbReference type="PATRIC" id="fig|817.53.peg.3585"/>
<feature type="domain" description="Glycosyl-hydrolase 97 N-terminal" evidence="8">
    <location>
        <begin position="22"/>
        <end position="265"/>
    </location>
</feature>
<dbReference type="PANTHER" id="PTHR35803">
    <property type="entry name" value="GLUCAN 1,4-ALPHA-GLUCOSIDASE SUSB-RELATED"/>
    <property type="match status" value="1"/>
</dbReference>
<evidence type="ECO:0000259" key="9">
    <source>
        <dbReference type="Pfam" id="PF14509"/>
    </source>
</evidence>
<dbReference type="SUPFAM" id="SSF51445">
    <property type="entry name" value="(Trans)glycosidases"/>
    <property type="match status" value="1"/>
</dbReference>
<comment type="cofactor">
    <cofactor evidence="1">
        <name>Ca(2+)</name>
        <dbReference type="ChEBI" id="CHEBI:29108"/>
    </cofactor>
</comment>
<evidence type="ECO:0000256" key="1">
    <source>
        <dbReference type="ARBA" id="ARBA00001913"/>
    </source>
</evidence>
<evidence type="ECO:0000256" key="5">
    <source>
        <dbReference type="ARBA" id="ARBA00023295"/>
    </source>
</evidence>
<keyword evidence="3" id="KW-0378">Hydrolase</keyword>
<dbReference type="Gene3D" id="3.20.20.70">
    <property type="entry name" value="Aldolase class I"/>
    <property type="match status" value="1"/>
</dbReference>
<dbReference type="InterPro" id="IPR017853">
    <property type="entry name" value="GH"/>
</dbReference>
<dbReference type="Pfam" id="PF14509">
    <property type="entry name" value="GH97_C"/>
    <property type="match status" value="1"/>
</dbReference>
<evidence type="ECO:0000256" key="3">
    <source>
        <dbReference type="ARBA" id="ARBA00022801"/>
    </source>
</evidence>
<evidence type="ECO:0000256" key="4">
    <source>
        <dbReference type="ARBA" id="ARBA00022837"/>
    </source>
</evidence>
<dbReference type="InterPro" id="IPR013780">
    <property type="entry name" value="Glyco_hydro_b"/>
</dbReference>
<dbReference type="InterPro" id="IPR014718">
    <property type="entry name" value="GH-type_carb-bd"/>
</dbReference>
<dbReference type="PANTHER" id="PTHR35803:SF2">
    <property type="entry name" value="RETAINING ALPHA-GALACTOSIDASE"/>
    <property type="match status" value="1"/>
</dbReference>
<dbReference type="AlphaFoldDB" id="A0A0I9S739"/>
<comment type="caution">
    <text evidence="10">The sequence shown here is derived from an EMBL/GenBank/DDBJ whole genome shotgun (WGS) entry which is preliminary data.</text>
</comment>
<dbReference type="EMBL" id="JMZZ02000217">
    <property type="protein sequence ID" value="KFX73535.1"/>
    <property type="molecule type" value="Genomic_DNA"/>
</dbReference>
<reference evidence="10" key="1">
    <citation type="book" date="2014" name="THE 24TH EUROPEAN CONGRESS OF CLINICAL MICROBIOLOGY AND INFECTIOUS DISEASES" publisher="ECCMID 2014" city="Barcelona, Spain">
        <title>Identification of resistance genes in three multidrug-resistant Bacteroides fragilis isolates by whole genome sequencing.</title>
        <editorList>
            <person name="Unknown"/>
            <person name="A."/>
        </editorList>
        <authorList>
            <person name="Sydenham T.V."/>
            <person name="Hasman H."/>
            <person name="Wang M."/>
            <person name="Soki J."/>
            <person name="Nagy E."/>
            <person name="Justesen U.S."/>
        </authorList>
    </citation>
    <scope>NUCLEOTIDE SEQUENCE</scope>
    <source>
        <strain evidence="10">DCMOUH0018B</strain>
    </source>
</reference>
<comment type="subunit">
    <text evidence="2">Monomer.</text>
</comment>
<dbReference type="Pfam" id="PF14508">
    <property type="entry name" value="GH97_N"/>
    <property type="match status" value="1"/>
</dbReference>
<dbReference type="InterPro" id="IPR029483">
    <property type="entry name" value="GH97_C"/>
</dbReference>
<proteinExistence type="predicted"/>
<keyword evidence="4" id="KW-0106">Calcium</keyword>
<dbReference type="RefSeq" id="WP_044301474.1">
    <property type="nucleotide sequence ID" value="NZ_CAEUHN010000023.1"/>
</dbReference>
<feature type="signal peptide" evidence="6">
    <location>
        <begin position="1"/>
        <end position="20"/>
    </location>
</feature>
<feature type="domain" description="Glycosyl-hydrolase 97 C-terminal oligomerisation" evidence="9">
    <location>
        <begin position="542"/>
        <end position="635"/>
    </location>
</feature>
<dbReference type="GO" id="GO:0016798">
    <property type="term" value="F:hydrolase activity, acting on glycosyl bonds"/>
    <property type="evidence" value="ECO:0007669"/>
    <property type="project" value="UniProtKB-KW"/>
</dbReference>
<name>A0A0I9S739_BACFG</name>
<keyword evidence="5" id="KW-0326">Glycosidase</keyword>
<accession>A0A0I9S739</accession>
<dbReference type="Pfam" id="PF10566">
    <property type="entry name" value="Glyco_hydro_97"/>
    <property type="match status" value="1"/>
</dbReference>
<gene>
    <name evidence="10" type="ORF">EE52_0217385</name>
</gene>
<dbReference type="GO" id="GO:0030246">
    <property type="term" value="F:carbohydrate binding"/>
    <property type="evidence" value="ECO:0007669"/>
    <property type="project" value="InterPro"/>
</dbReference>
<evidence type="ECO:0000259" key="8">
    <source>
        <dbReference type="Pfam" id="PF14508"/>
    </source>
</evidence>
<feature type="domain" description="Glycosyl-hydrolase 97 catalytic" evidence="7">
    <location>
        <begin position="290"/>
        <end position="451"/>
    </location>
</feature>
<dbReference type="InterPro" id="IPR029486">
    <property type="entry name" value="GH97_N"/>
</dbReference>
<dbReference type="Gene3D" id="2.70.98.10">
    <property type="match status" value="1"/>
</dbReference>
<sequence length="640" mass="72474">MKSKLTIFLFSLCFPGFAGAQQTKINLSTATGRLCFEVTYKGEPTISSSPLGMNIDNIDLGKSVEIKSVEQTDAEYKTYTIEKKDGDIYHLDIREFDNGIALRYRIPSTGSRCVYGEETSFTFPAGTRVWYASGPFQYGWIQAYQDRTTDKIENELLAPPATFRLPNGTYAAITEANLFNFHGAVLFGHKNNRVQLGYVDNKGHLETGIITGIPASKYWHEEVRNSPWIVSPRNGSKEIITPWRILMLSENLDGLVNNRIIAQVSDQPERTLFPEGKDTQWIKPGRSVFTWLVEGENRLSVETHKRYVDGAAELGLESVVVDDGWELWPKTEKNANGRTKWELLKELVDYARSKNVDIWVWRPSSPRYGNKSDVGLLDADERNNFMKRCAEIGVKGLKIDFFHTENLFTVNFMENILKDAAKAHLMVIFHGVNKPTGDSYTYPNLLAKEAVRGLESVGGENNWAPGPPWPYHNTVLPFTRWLAGPADYTPLNFRQFCPPSVTFTHQLASIYTFTSPMLIFAADMEDMLACPGRMFIEEVPVTWDQTKILKESRIGELAALSRRKGDIWYLSILNGEKAVTQEIELDFLPKGNYRMTYASDDGENRKKIVINNRKIKSGKTLKIKLLSGGGYLAKFEKTDK</sequence>
<organism evidence="10">
    <name type="scientific">Bacteroides fragilis</name>
    <dbReference type="NCBI Taxonomy" id="817"/>
    <lineage>
        <taxon>Bacteria</taxon>
        <taxon>Pseudomonadati</taxon>
        <taxon>Bacteroidota</taxon>
        <taxon>Bacteroidia</taxon>
        <taxon>Bacteroidales</taxon>
        <taxon>Bacteroidaceae</taxon>
        <taxon>Bacteroides</taxon>
    </lineage>
</organism>
<evidence type="ECO:0000313" key="10">
    <source>
        <dbReference type="EMBL" id="KFX73535.1"/>
    </source>
</evidence>
<evidence type="ECO:0000256" key="6">
    <source>
        <dbReference type="SAM" id="SignalP"/>
    </source>
</evidence>
<dbReference type="InterPro" id="IPR019563">
    <property type="entry name" value="GH97_catalytic"/>
</dbReference>
<evidence type="ECO:0000256" key="2">
    <source>
        <dbReference type="ARBA" id="ARBA00011245"/>
    </source>
</evidence>
<reference evidence="10" key="2">
    <citation type="submission" date="2014-07" db="EMBL/GenBank/DDBJ databases">
        <title>Genetics and epidemiology of antimicrobial resistance in B. fragilis group.</title>
        <authorList>
            <person name="Sydenham T.V."/>
            <person name="Hasman H."/>
            <person name="Kemp M."/>
            <person name="Justesen U.S."/>
        </authorList>
    </citation>
    <scope>NUCLEOTIDE SEQUENCE [LARGE SCALE GENOMIC DNA]</scope>
    <source>
        <strain evidence="10">DCMOUH0018B</strain>
    </source>
</reference>
<feature type="chain" id="PRO_5044366405" evidence="6">
    <location>
        <begin position="21"/>
        <end position="640"/>
    </location>
</feature>
<evidence type="ECO:0000259" key="7">
    <source>
        <dbReference type="Pfam" id="PF10566"/>
    </source>
</evidence>
<keyword evidence="6" id="KW-0732">Signal</keyword>
<dbReference type="InterPro" id="IPR052720">
    <property type="entry name" value="Glycosyl_hydrolase_97"/>
</dbReference>
<protein>
    <submittedName>
        <fullName evidence="10">Alpha-glucosidase</fullName>
    </submittedName>
</protein>